<dbReference type="InterPro" id="IPR036291">
    <property type="entry name" value="NAD(P)-bd_dom_sf"/>
</dbReference>
<dbReference type="EMBL" id="QFPJ01000015">
    <property type="protein sequence ID" value="PZQ22336.1"/>
    <property type="molecule type" value="Genomic_DNA"/>
</dbReference>
<accession>A0A2W5KZE0</accession>
<dbReference type="InterPro" id="IPR015814">
    <property type="entry name" value="Pgluconate_DH_NAD-bd_C"/>
</dbReference>
<reference evidence="3 4" key="1">
    <citation type="submission" date="2017-08" db="EMBL/GenBank/DDBJ databases">
        <title>Infants hospitalized years apart are colonized by the same room-sourced microbial strains.</title>
        <authorList>
            <person name="Brooks B."/>
            <person name="Olm M.R."/>
            <person name="Firek B.A."/>
            <person name="Baker R."/>
            <person name="Thomas B.C."/>
            <person name="Morowitz M.J."/>
            <person name="Banfield J.F."/>
        </authorList>
    </citation>
    <scope>NUCLEOTIDE SEQUENCE [LARGE SCALE GENOMIC DNA]</scope>
    <source>
        <strain evidence="3">S2_005_003_R2_47</strain>
    </source>
</reference>
<dbReference type="Gene3D" id="1.10.1040.10">
    <property type="entry name" value="N-(1-d-carboxylethyl)-l-norvaline Dehydrogenase, domain 2"/>
    <property type="match status" value="1"/>
</dbReference>
<feature type="domain" description="Phosphogluconate dehydrogenase NAD-binding putative C-terminal" evidence="2">
    <location>
        <begin position="193"/>
        <end position="258"/>
    </location>
</feature>
<dbReference type="Pfam" id="PF09130">
    <property type="entry name" value="DUF1932"/>
    <property type="match status" value="1"/>
</dbReference>
<evidence type="ECO:0000313" key="4">
    <source>
        <dbReference type="Proteomes" id="UP000248597"/>
    </source>
</evidence>
<evidence type="ECO:0000259" key="1">
    <source>
        <dbReference type="Pfam" id="PF03446"/>
    </source>
</evidence>
<dbReference type="Pfam" id="PF03446">
    <property type="entry name" value="NAD_binding_2"/>
    <property type="match status" value="1"/>
</dbReference>
<name>A0A2W5KZE0_SPHMC</name>
<dbReference type="AlphaFoldDB" id="A0A2W5KZE0"/>
<proteinExistence type="predicted"/>
<feature type="domain" description="6-phosphogluconate dehydrogenase NADP-binding" evidence="1">
    <location>
        <begin position="5"/>
        <end position="144"/>
    </location>
</feature>
<dbReference type="InterPro" id="IPR006115">
    <property type="entry name" value="6PGDH_NADP-bd"/>
</dbReference>
<dbReference type="InterPro" id="IPR013328">
    <property type="entry name" value="6PGD_dom2"/>
</dbReference>
<dbReference type="SUPFAM" id="SSF51735">
    <property type="entry name" value="NAD(P)-binding Rossmann-fold domains"/>
    <property type="match status" value="1"/>
</dbReference>
<comment type="caution">
    <text evidence="3">The sequence shown here is derived from an EMBL/GenBank/DDBJ whole genome shotgun (WGS) entry which is preliminary data.</text>
</comment>
<dbReference type="GO" id="GO:0050661">
    <property type="term" value="F:NADP binding"/>
    <property type="evidence" value="ECO:0007669"/>
    <property type="project" value="InterPro"/>
</dbReference>
<dbReference type="InterPro" id="IPR008927">
    <property type="entry name" value="6-PGluconate_DH-like_C_sf"/>
</dbReference>
<sequence length="283" mass="30004">MLKTAFIGYGEAGAAFAGAPAWTGLARTFDIKFDDPAQAADVHARCRADGVGIAANLSELLTDADAVISVVTADQAVGAAQAASRMIGADRYYLDFNSVAPATKRQASAAIEATGSHYIDVAVMAPVRGSRLSTPLLVSGPEAERGREILVQLGFQQVRTVGVQIGDASAIKMLRSIVIKGIEALTVQCLLAADRADVVEEVLTALGSEWVARIGYNLERVVVHGERRAAELDEVALMLDSLDMPTEMVRAAAAVHRSLRVAGTLSDELQERFLASDIRRTIS</sequence>
<dbReference type="Gene3D" id="3.40.50.720">
    <property type="entry name" value="NAD(P)-binding Rossmann-like Domain"/>
    <property type="match status" value="1"/>
</dbReference>
<gene>
    <name evidence="3" type="ORF">DI569_08480</name>
</gene>
<protein>
    <submittedName>
        <fullName evidence="3">NAD(P)-dependent oxidoreductase</fullName>
    </submittedName>
</protein>
<evidence type="ECO:0000259" key="2">
    <source>
        <dbReference type="Pfam" id="PF09130"/>
    </source>
</evidence>
<organism evidence="3 4">
    <name type="scientific">Sphingopyxis macrogoltabida</name>
    <name type="common">Sphingomonas macrogoltabidus</name>
    <dbReference type="NCBI Taxonomy" id="33050"/>
    <lineage>
        <taxon>Bacteria</taxon>
        <taxon>Pseudomonadati</taxon>
        <taxon>Pseudomonadota</taxon>
        <taxon>Alphaproteobacteria</taxon>
        <taxon>Sphingomonadales</taxon>
        <taxon>Sphingomonadaceae</taxon>
        <taxon>Sphingopyxis</taxon>
    </lineage>
</organism>
<dbReference type="Proteomes" id="UP000248597">
    <property type="component" value="Unassembled WGS sequence"/>
</dbReference>
<dbReference type="SUPFAM" id="SSF48179">
    <property type="entry name" value="6-phosphogluconate dehydrogenase C-terminal domain-like"/>
    <property type="match status" value="1"/>
</dbReference>
<evidence type="ECO:0000313" key="3">
    <source>
        <dbReference type="EMBL" id="PZQ22336.1"/>
    </source>
</evidence>